<dbReference type="PANTHER" id="PTHR11365">
    <property type="entry name" value="5-OXOPROLINASE RELATED"/>
    <property type="match status" value="1"/>
</dbReference>
<dbReference type="GO" id="GO:0006749">
    <property type="term" value="P:glutathione metabolic process"/>
    <property type="evidence" value="ECO:0007669"/>
    <property type="project" value="TreeGrafter"/>
</dbReference>
<comment type="caution">
    <text evidence="3">The sequence shown here is derived from an EMBL/GenBank/DDBJ whole genome shotgun (WGS) entry which is preliminary data.</text>
</comment>
<evidence type="ECO:0000256" key="1">
    <source>
        <dbReference type="SAM" id="MobiDB-lite"/>
    </source>
</evidence>
<reference evidence="3" key="2">
    <citation type="journal article" date="2020" name="Nat. Commun.">
        <title>Large-scale genome sequencing of mycorrhizal fungi provides insights into the early evolution of symbiotic traits.</title>
        <authorList>
            <person name="Miyauchi S."/>
            <person name="Kiss E."/>
            <person name="Kuo A."/>
            <person name="Drula E."/>
            <person name="Kohler A."/>
            <person name="Sanchez-Garcia M."/>
            <person name="Morin E."/>
            <person name="Andreopoulos B."/>
            <person name="Barry K.W."/>
            <person name="Bonito G."/>
            <person name="Buee M."/>
            <person name="Carver A."/>
            <person name="Chen C."/>
            <person name="Cichocki N."/>
            <person name="Clum A."/>
            <person name="Culley D."/>
            <person name="Crous P.W."/>
            <person name="Fauchery L."/>
            <person name="Girlanda M."/>
            <person name="Hayes R.D."/>
            <person name="Keri Z."/>
            <person name="LaButti K."/>
            <person name="Lipzen A."/>
            <person name="Lombard V."/>
            <person name="Magnuson J."/>
            <person name="Maillard F."/>
            <person name="Murat C."/>
            <person name="Nolan M."/>
            <person name="Ohm R.A."/>
            <person name="Pangilinan J."/>
            <person name="Pereira M.F."/>
            <person name="Perotto S."/>
            <person name="Peter M."/>
            <person name="Pfister S."/>
            <person name="Riley R."/>
            <person name="Sitrit Y."/>
            <person name="Stielow J.B."/>
            <person name="Szollosi G."/>
            <person name="Zifcakova L."/>
            <person name="Stursova M."/>
            <person name="Spatafora J.W."/>
            <person name="Tedersoo L."/>
            <person name="Vaario L.M."/>
            <person name="Yamada A."/>
            <person name="Yan M."/>
            <person name="Wang P."/>
            <person name="Xu J."/>
            <person name="Bruns T."/>
            <person name="Baldrian P."/>
            <person name="Vilgalys R."/>
            <person name="Dunand C."/>
            <person name="Henrissat B."/>
            <person name="Grigoriev I.V."/>
            <person name="Hibbett D."/>
            <person name="Nagy L.G."/>
            <person name="Martin F.M."/>
        </authorList>
    </citation>
    <scope>NUCLEOTIDE SEQUENCE</scope>
    <source>
        <strain evidence="3">Prilba</strain>
    </source>
</reference>
<dbReference type="AlphaFoldDB" id="A0A9P5N0T7"/>
<dbReference type="InterPro" id="IPR045079">
    <property type="entry name" value="Oxoprolinase-like"/>
</dbReference>
<feature type="domain" description="Hydantoinase B/oxoprolinase" evidence="2">
    <location>
        <begin position="8"/>
        <end position="551"/>
    </location>
</feature>
<dbReference type="GO" id="GO:0005829">
    <property type="term" value="C:cytosol"/>
    <property type="evidence" value="ECO:0007669"/>
    <property type="project" value="TreeGrafter"/>
</dbReference>
<sequence length="584" mass="62667">MSGSEGPDPILLTLFANRFMSVAEAMGRSLQQTSISTNIKERLDFSCALFAPDGDLVANAPFIPIHLGSMSFAVKYQMKLYGNDLKEGDVLMTNSPHAGGSHLPDITIISPVFHPESKETIFFTASRGHHADIGGILPGSMPPTSVNIFEEGAEIVNFKLVKEGIFDSKGLYEYMIDKPAKYPGSSGCRNIRDVESDLKAQVAANHKGIQLLHQMVEDYGLKTVQEYMYHIRNNAESSVRNLLRDVAKRLNTNILTAVDYLDDGSPICLRVEINEDEGSAVFDFEGTGCEVRGNLNSPASVVHSAVIYCMRAMLDLDIPLNAGCLVPLDVRIPSGSLLAPSRTAAVCGGNVLTSQRIVDVVLRAFHACAASQGCTNNLTFGAGGKDSDGRAIAGWGYYETIAGGSGAGPNWHGTSGVHTHITNTRIGDVEILERRYPVLVQTFGLRQGSAGAGNFRGGEGAVRELEFLEPLQVSILSERRTRAPYGLEGGEQGGLGRNIWVKQRREEDGDAPADGLPNTREINIGGKATIRMGKGDRLRIETPGGGGWGLPGEHDGVQSDGLGDVKRWAARGSLAEREAAQAGF</sequence>
<dbReference type="GO" id="GO:0017168">
    <property type="term" value="F:5-oxoprolinase (ATP-hydrolyzing) activity"/>
    <property type="evidence" value="ECO:0007669"/>
    <property type="project" value="TreeGrafter"/>
</dbReference>
<dbReference type="InterPro" id="IPR003692">
    <property type="entry name" value="Hydantoinase_B"/>
</dbReference>
<dbReference type="OrthoDB" id="3643at2759"/>
<evidence type="ECO:0000313" key="3">
    <source>
        <dbReference type="EMBL" id="KAF8483579.1"/>
    </source>
</evidence>
<name>A0A9P5N0T7_9AGAM</name>
<dbReference type="Pfam" id="PF02538">
    <property type="entry name" value="Hydantoinase_B"/>
    <property type="match status" value="1"/>
</dbReference>
<evidence type="ECO:0000313" key="4">
    <source>
        <dbReference type="Proteomes" id="UP000759537"/>
    </source>
</evidence>
<dbReference type="Proteomes" id="UP000759537">
    <property type="component" value="Unassembled WGS sequence"/>
</dbReference>
<evidence type="ECO:0000259" key="2">
    <source>
        <dbReference type="Pfam" id="PF02538"/>
    </source>
</evidence>
<proteinExistence type="predicted"/>
<gene>
    <name evidence="3" type="ORF">DFH94DRAFT_792385</name>
</gene>
<feature type="compositionally biased region" description="Basic and acidic residues" evidence="1">
    <location>
        <begin position="552"/>
        <end position="562"/>
    </location>
</feature>
<accession>A0A9P5N0T7</accession>
<protein>
    <submittedName>
        <fullName evidence="3">Hydantoinase B/oxoprolinase</fullName>
    </submittedName>
</protein>
<dbReference type="PANTHER" id="PTHR11365:SF2">
    <property type="entry name" value="5-OXOPROLINASE"/>
    <property type="match status" value="1"/>
</dbReference>
<organism evidence="3 4">
    <name type="scientific">Russula ochroleuca</name>
    <dbReference type="NCBI Taxonomy" id="152965"/>
    <lineage>
        <taxon>Eukaryota</taxon>
        <taxon>Fungi</taxon>
        <taxon>Dikarya</taxon>
        <taxon>Basidiomycota</taxon>
        <taxon>Agaricomycotina</taxon>
        <taxon>Agaricomycetes</taxon>
        <taxon>Russulales</taxon>
        <taxon>Russulaceae</taxon>
        <taxon>Russula</taxon>
    </lineage>
</organism>
<dbReference type="EMBL" id="WHVB01000004">
    <property type="protein sequence ID" value="KAF8483579.1"/>
    <property type="molecule type" value="Genomic_DNA"/>
</dbReference>
<feature type="region of interest" description="Disordered" evidence="1">
    <location>
        <begin position="541"/>
        <end position="562"/>
    </location>
</feature>
<keyword evidence="4" id="KW-1185">Reference proteome</keyword>
<reference evidence="3" key="1">
    <citation type="submission" date="2019-10" db="EMBL/GenBank/DDBJ databases">
        <authorList>
            <consortium name="DOE Joint Genome Institute"/>
            <person name="Kuo A."/>
            <person name="Miyauchi S."/>
            <person name="Kiss E."/>
            <person name="Drula E."/>
            <person name="Kohler A."/>
            <person name="Sanchez-Garcia M."/>
            <person name="Andreopoulos B."/>
            <person name="Barry K.W."/>
            <person name="Bonito G."/>
            <person name="Buee M."/>
            <person name="Carver A."/>
            <person name="Chen C."/>
            <person name="Cichocki N."/>
            <person name="Clum A."/>
            <person name="Culley D."/>
            <person name="Crous P.W."/>
            <person name="Fauchery L."/>
            <person name="Girlanda M."/>
            <person name="Hayes R."/>
            <person name="Keri Z."/>
            <person name="LaButti K."/>
            <person name="Lipzen A."/>
            <person name="Lombard V."/>
            <person name="Magnuson J."/>
            <person name="Maillard F."/>
            <person name="Morin E."/>
            <person name="Murat C."/>
            <person name="Nolan M."/>
            <person name="Ohm R."/>
            <person name="Pangilinan J."/>
            <person name="Pereira M."/>
            <person name="Perotto S."/>
            <person name="Peter M."/>
            <person name="Riley R."/>
            <person name="Sitrit Y."/>
            <person name="Stielow B."/>
            <person name="Szollosi G."/>
            <person name="Zifcakova L."/>
            <person name="Stursova M."/>
            <person name="Spatafora J.W."/>
            <person name="Tedersoo L."/>
            <person name="Vaario L.-M."/>
            <person name="Yamada A."/>
            <person name="Yan M."/>
            <person name="Wang P."/>
            <person name="Xu J."/>
            <person name="Bruns T."/>
            <person name="Baldrian P."/>
            <person name="Vilgalys R."/>
            <person name="Henrissat B."/>
            <person name="Grigoriev I.V."/>
            <person name="Hibbett D."/>
            <person name="Nagy L.G."/>
            <person name="Martin F.M."/>
        </authorList>
    </citation>
    <scope>NUCLEOTIDE SEQUENCE</scope>
    <source>
        <strain evidence="3">Prilba</strain>
    </source>
</reference>